<dbReference type="Pfam" id="PF00498">
    <property type="entry name" value="FHA"/>
    <property type="match status" value="1"/>
</dbReference>
<dbReference type="PROSITE" id="PS50011">
    <property type="entry name" value="PROTEIN_KINASE_DOM"/>
    <property type="match status" value="1"/>
</dbReference>
<organism evidence="9 10">
    <name type="scientific">Polystyrenella longa</name>
    <dbReference type="NCBI Taxonomy" id="2528007"/>
    <lineage>
        <taxon>Bacteria</taxon>
        <taxon>Pseudomonadati</taxon>
        <taxon>Planctomycetota</taxon>
        <taxon>Planctomycetia</taxon>
        <taxon>Planctomycetales</taxon>
        <taxon>Planctomycetaceae</taxon>
        <taxon>Polystyrenella</taxon>
    </lineage>
</organism>
<dbReference type="SMART" id="SM00240">
    <property type="entry name" value="FHA"/>
    <property type="match status" value="1"/>
</dbReference>
<evidence type="ECO:0000313" key="10">
    <source>
        <dbReference type="Proteomes" id="UP000317178"/>
    </source>
</evidence>
<dbReference type="InterPro" id="IPR008984">
    <property type="entry name" value="SMAD_FHA_dom_sf"/>
</dbReference>
<evidence type="ECO:0000256" key="2">
    <source>
        <dbReference type="ARBA" id="ARBA00022741"/>
    </source>
</evidence>
<dbReference type="PANTHER" id="PTHR43289:SF6">
    <property type="entry name" value="SERINE_THREONINE-PROTEIN KINASE NEKL-3"/>
    <property type="match status" value="1"/>
</dbReference>
<dbReference type="AlphaFoldDB" id="A0A518CSB4"/>
<protein>
    <submittedName>
        <fullName evidence="9">Serine/threonine-protein kinase StkP</fullName>
        <ecNumber evidence="9">2.7.11.1</ecNumber>
    </submittedName>
</protein>
<dbReference type="OrthoDB" id="6111975at2"/>
<dbReference type="Proteomes" id="UP000317178">
    <property type="component" value="Chromosome"/>
</dbReference>
<keyword evidence="1 9" id="KW-0808">Transferase</keyword>
<feature type="transmembrane region" description="Helical" evidence="6">
    <location>
        <begin position="548"/>
        <end position="568"/>
    </location>
</feature>
<proteinExistence type="predicted"/>
<feature type="compositionally biased region" description="Basic and acidic residues" evidence="5">
    <location>
        <begin position="405"/>
        <end position="414"/>
    </location>
</feature>
<keyword evidence="4" id="KW-0067">ATP-binding</keyword>
<dbReference type="EMBL" id="CP036281">
    <property type="protein sequence ID" value="QDU82105.1"/>
    <property type="molecule type" value="Genomic_DNA"/>
</dbReference>
<dbReference type="Gene3D" id="2.60.200.20">
    <property type="match status" value="1"/>
</dbReference>
<evidence type="ECO:0000313" key="9">
    <source>
        <dbReference type="EMBL" id="QDU82105.1"/>
    </source>
</evidence>
<dbReference type="SUPFAM" id="SSF49879">
    <property type="entry name" value="SMAD/FHA domain"/>
    <property type="match status" value="1"/>
</dbReference>
<reference evidence="9 10" key="1">
    <citation type="submission" date="2019-02" db="EMBL/GenBank/DDBJ databases">
        <title>Deep-cultivation of Planctomycetes and their phenomic and genomic characterization uncovers novel biology.</title>
        <authorList>
            <person name="Wiegand S."/>
            <person name="Jogler M."/>
            <person name="Boedeker C."/>
            <person name="Pinto D."/>
            <person name="Vollmers J."/>
            <person name="Rivas-Marin E."/>
            <person name="Kohn T."/>
            <person name="Peeters S.H."/>
            <person name="Heuer A."/>
            <person name="Rast P."/>
            <person name="Oberbeckmann S."/>
            <person name="Bunk B."/>
            <person name="Jeske O."/>
            <person name="Meyerdierks A."/>
            <person name="Storesund J.E."/>
            <person name="Kallscheuer N."/>
            <person name="Luecker S."/>
            <person name="Lage O.M."/>
            <person name="Pohl T."/>
            <person name="Merkel B.J."/>
            <person name="Hornburger P."/>
            <person name="Mueller R.-W."/>
            <person name="Bruemmer F."/>
            <person name="Labrenz M."/>
            <person name="Spormann A.M."/>
            <person name="Op den Camp H."/>
            <person name="Overmann J."/>
            <person name="Amann R."/>
            <person name="Jetten M.S.M."/>
            <person name="Mascher T."/>
            <person name="Medema M.H."/>
            <person name="Devos D.P."/>
            <person name="Kaster A.-K."/>
            <person name="Ovreas L."/>
            <person name="Rohde M."/>
            <person name="Galperin M.Y."/>
            <person name="Jogler C."/>
        </authorList>
    </citation>
    <scope>NUCLEOTIDE SEQUENCE [LARGE SCALE GENOMIC DNA]</scope>
    <source>
        <strain evidence="9 10">Pla110</strain>
    </source>
</reference>
<dbReference type="InterPro" id="IPR000719">
    <property type="entry name" value="Prot_kinase_dom"/>
</dbReference>
<evidence type="ECO:0000256" key="6">
    <source>
        <dbReference type="SAM" id="Phobius"/>
    </source>
</evidence>
<dbReference type="CDD" id="cd14014">
    <property type="entry name" value="STKc_PknB_like"/>
    <property type="match status" value="1"/>
</dbReference>
<dbReference type="Gene3D" id="3.30.200.20">
    <property type="entry name" value="Phosphorylase Kinase, domain 1"/>
    <property type="match status" value="1"/>
</dbReference>
<keyword evidence="6" id="KW-0472">Membrane</keyword>
<name>A0A518CSB4_9PLAN</name>
<accession>A0A518CSB4</accession>
<evidence type="ECO:0000259" key="8">
    <source>
        <dbReference type="PROSITE" id="PS50011"/>
    </source>
</evidence>
<evidence type="ECO:0000256" key="4">
    <source>
        <dbReference type="ARBA" id="ARBA00022840"/>
    </source>
</evidence>
<dbReference type="Gene3D" id="1.10.510.10">
    <property type="entry name" value="Transferase(Phosphotransferase) domain 1"/>
    <property type="match status" value="1"/>
</dbReference>
<keyword evidence="3 9" id="KW-0418">Kinase</keyword>
<dbReference type="InterPro" id="IPR011009">
    <property type="entry name" value="Kinase-like_dom_sf"/>
</dbReference>
<dbReference type="RefSeq" id="WP_144998014.1">
    <property type="nucleotide sequence ID" value="NZ_CP036281.1"/>
</dbReference>
<evidence type="ECO:0000256" key="3">
    <source>
        <dbReference type="ARBA" id="ARBA00022777"/>
    </source>
</evidence>
<keyword evidence="6" id="KW-1133">Transmembrane helix</keyword>
<evidence type="ECO:0000256" key="5">
    <source>
        <dbReference type="SAM" id="MobiDB-lite"/>
    </source>
</evidence>
<dbReference type="GO" id="GO:0004674">
    <property type="term" value="F:protein serine/threonine kinase activity"/>
    <property type="evidence" value="ECO:0007669"/>
    <property type="project" value="UniProtKB-EC"/>
</dbReference>
<gene>
    <name evidence="9" type="primary">stkP</name>
    <name evidence="9" type="ORF">Pla110_38600</name>
</gene>
<dbReference type="EC" id="2.7.11.1" evidence="9"/>
<dbReference type="Pfam" id="PF00069">
    <property type="entry name" value="Pkinase"/>
    <property type="match status" value="1"/>
</dbReference>
<keyword evidence="2" id="KW-0547">Nucleotide-binding</keyword>
<sequence>MNKVATSITSEEFLALLDRSKLVRPDRAEDIVRKLGLDPSVSSTQLASSLVARNIITNYQASRLLSGRYRGYFYNHYKIIDILGAGGMGWVYLAQDMNSQDQVVLKVLSSHLADDAGMMARLKLESRAGQQLFHPRVARTIDEGQAAGSHFLVMEYVHGISLRELVMQQGPVAWPVACHIVKQIADGLHYAHERGLVHRDIKPENFLVNEKAEVKILDFGLALIKGAEEEEFSLSMIFGHDGVGTLDYMAPEQSEDSHHVDRRADIYGLGGTFYSILTGLLPYAVKATTEKIEAHRSRPFPLVRSKFPNVPPGIDHIIAKMTAKDPKDRYQTAAEVAEALAPLAKLEPIDFDYESILRMRREDAQRRMLRTARRARGESGTSSIGRPPSQTSPILKSTQGNMLLDTEKSLRDEQTGQNRNGQSFAERGIGDARPVARYGRLYNTDGAQNIPLHRSELLIGRSPKADIHLDSSMISSTHCRMIFNGQFWKVTDLESRNGIRVNGVETRSSILKPGDRLTIAEVFQYEIDYTSEWAKKQRERAGKSKKGIYLLAGLLIMTACAALLWWWLS</sequence>
<dbReference type="PROSITE" id="PS50006">
    <property type="entry name" value="FHA_DOMAIN"/>
    <property type="match status" value="1"/>
</dbReference>
<dbReference type="KEGG" id="plon:Pla110_38600"/>
<feature type="domain" description="FHA" evidence="7">
    <location>
        <begin position="457"/>
        <end position="506"/>
    </location>
</feature>
<keyword evidence="6" id="KW-0812">Transmembrane</keyword>
<dbReference type="InterPro" id="IPR008271">
    <property type="entry name" value="Ser/Thr_kinase_AS"/>
</dbReference>
<dbReference type="PANTHER" id="PTHR43289">
    <property type="entry name" value="MITOGEN-ACTIVATED PROTEIN KINASE KINASE KINASE 20-RELATED"/>
    <property type="match status" value="1"/>
</dbReference>
<dbReference type="SMART" id="SM00220">
    <property type="entry name" value="S_TKc"/>
    <property type="match status" value="1"/>
</dbReference>
<dbReference type="PROSITE" id="PS00108">
    <property type="entry name" value="PROTEIN_KINASE_ST"/>
    <property type="match status" value="1"/>
</dbReference>
<dbReference type="SUPFAM" id="SSF56112">
    <property type="entry name" value="Protein kinase-like (PK-like)"/>
    <property type="match status" value="1"/>
</dbReference>
<feature type="region of interest" description="Disordered" evidence="5">
    <location>
        <begin position="370"/>
        <end position="429"/>
    </location>
</feature>
<evidence type="ECO:0000256" key="1">
    <source>
        <dbReference type="ARBA" id="ARBA00022679"/>
    </source>
</evidence>
<dbReference type="InterPro" id="IPR000253">
    <property type="entry name" value="FHA_dom"/>
</dbReference>
<dbReference type="GO" id="GO:0005524">
    <property type="term" value="F:ATP binding"/>
    <property type="evidence" value="ECO:0007669"/>
    <property type="project" value="UniProtKB-KW"/>
</dbReference>
<evidence type="ECO:0000259" key="7">
    <source>
        <dbReference type="PROSITE" id="PS50006"/>
    </source>
</evidence>
<feature type="compositionally biased region" description="Polar residues" evidence="5">
    <location>
        <begin position="379"/>
        <end position="401"/>
    </location>
</feature>
<feature type="domain" description="Protein kinase" evidence="8">
    <location>
        <begin position="77"/>
        <end position="344"/>
    </location>
</feature>
<dbReference type="CDD" id="cd00060">
    <property type="entry name" value="FHA"/>
    <property type="match status" value="1"/>
</dbReference>
<keyword evidence="10" id="KW-1185">Reference proteome</keyword>